<name>A0A2B7Y1C8_9EURO</name>
<feature type="compositionally biased region" description="Polar residues" evidence="1">
    <location>
        <begin position="246"/>
        <end position="255"/>
    </location>
</feature>
<dbReference type="Gene3D" id="3.40.630.30">
    <property type="match status" value="1"/>
</dbReference>
<protein>
    <recommendedName>
        <fullName evidence="4">FR47-like domain-containing protein</fullName>
    </recommendedName>
</protein>
<dbReference type="Proteomes" id="UP000223968">
    <property type="component" value="Unassembled WGS sequence"/>
</dbReference>
<dbReference type="InterPro" id="IPR016181">
    <property type="entry name" value="Acyl_CoA_acyltransferase"/>
</dbReference>
<evidence type="ECO:0008006" key="4">
    <source>
        <dbReference type="Google" id="ProtNLM"/>
    </source>
</evidence>
<dbReference type="InterPro" id="IPR053225">
    <property type="entry name" value="Acyl-CoA_N-acyltransferase"/>
</dbReference>
<organism evidence="2 3">
    <name type="scientific">Helicocarpus griseus UAMH5409</name>
    <dbReference type="NCBI Taxonomy" id="1447875"/>
    <lineage>
        <taxon>Eukaryota</taxon>
        <taxon>Fungi</taxon>
        <taxon>Dikarya</taxon>
        <taxon>Ascomycota</taxon>
        <taxon>Pezizomycotina</taxon>
        <taxon>Eurotiomycetes</taxon>
        <taxon>Eurotiomycetidae</taxon>
        <taxon>Onygenales</taxon>
        <taxon>Ajellomycetaceae</taxon>
        <taxon>Helicocarpus</taxon>
    </lineage>
</organism>
<feature type="region of interest" description="Disordered" evidence="1">
    <location>
        <begin position="235"/>
        <end position="256"/>
    </location>
</feature>
<comment type="caution">
    <text evidence="2">The sequence shown here is derived from an EMBL/GenBank/DDBJ whole genome shotgun (WGS) entry which is preliminary data.</text>
</comment>
<dbReference type="STRING" id="1447875.A0A2B7Y1C8"/>
<evidence type="ECO:0000256" key="1">
    <source>
        <dbReference type="SAM" id="MobiDB-lite"/>
    </source>
</evidence>
<sequence>MSAPIIYPHSDTHSLLTLLSLHLPYSGPLLRLLQHHLVYPSKTAHILATFPQSSAPGPPSPWLIAYIDIYVDNETQVVLYSSLEAETRVPAAKLQNGSAEPSFRNGNELSRLAMEPDTAIQVQAQLLCLCSYIQKQLIPPYIAFLESQSNGHNNKETPCLSQKNHSFSPKPLEKIPAHPPTAFKIGSLHSGIRDLLLATVTDPEKVPAHIPKIRYMPHDQSVYMKYLFRRSTYDPPGEKRVGAPPSDSSDVTAANSLPPGYRFHNVDGLRGVQERHLDLVISRTSIPRLKEMMREMPSVAIYHDGGFVDASSNNTKPSPESTGPHNDGTDQSPIAWAFLGRDGSLSSLHVEEEHRGRGLAMILGKEVMKMGMGQGGVFTSESYGGNDEGWAFGDVNLKNAASRRVMEKMGGEEGWTTHWDVVQAIGDGLQG</sequence>
<feature type="compositionally biased region" description="Polar residues" evidence="1">
    <location>
        <begin position="310"/>
        <end position="332"/>
    </location>
</feature>
<keyword evidence="3" id="KW-1185">Reference proteome</keyword>
<dbReference type="OrthoDB" id="5335812at2759"/>
<dbReference type="AlphaFoldDB" id="A0A2B7Y1C8"/>
<dbReference type="EMBL" id="PDNB01000029">
    <property type="protein sequence ID" value="PGH14995.1"/>
    <property type="molecule type" value="Genomic_DNA"/>
</dbReference>
<dbReference type="SUPFAM" id="SSF55729">
    <property type="entry name" value="Acyl-CoA N-acyltransferases (Nat)"/>
    <property type="match status" value="1"/>
</dbReference>
<evidence type="ECO:0000313" key="2">
    <source>
        <dbReference type="EMBL" id="PGH14995.1"/>
    </source>
</evidence>
<reference evidence="2 3" key="1">
    <citation type="submission" date="2017-10" db="EMBL/GenBank/DDBJ databases">
        <title>Comparative genomics in systemic dimorphic fungi from Ajellomycetaceae.</title>
        <authorList>
            <person name="Munoz J.F."/>
            <person name="Mcewen J.G."/>
            <person name="Clay O.K."/>
            <person name="Cuomo C.A."/>
        </authorList>
    </citation>
    <scope>NUCLEOTIDE SEQUENCE [LARGE SCALE GENOMIC DNA]</scope>
    <source>
        <strain evidence="2 3">UAMH5409</strain>
    </source>
</reference>
<feature type="region of interest" description="Disordered" evidence="1">
    <location>
        <begin position="307"/>
        <end position="332"/>
    </location>
</feature>
<dbReference type="PANTHER" id="PTHR20958">
    <property type="entry name" value="GLYCINE N-ACYLTRANSFERASE-LIKE PROTEIN"/>
    <property type="match status" value="1"/>
</dbReference>
<proteinExistence type="predicted"/>
<accession>A0A2B7Y1C8</accession>
<gene>
    <name evidence="2" type="ORF">AJ79_02675</name>
</gene>
<evidence type="ECO:0000313" key="3">
    <source>
        <dbReference type="Proteomes" id="UP000223968"/>
    </source>
</evidence>
<dbReference type="PANTHER" id="PTHR20958:SF6">
    <property type="entry name" value="GLYCINE N-ACYLTRANSFERASE-LIKE PROTEIN"/>
    <property type="match status" value="1"/>
</dbReference>